<evidence type="ECO:0000256" key="1">
    <source>
        <dbReference type="ARBA" id="ARBA00023172"/>
    </source>
</evidence>
<dbReference type="GO" id="GO:0004803">
    <property type="term" value="F:transposase activity"/>
    <property type="evidence" value="ECO:0007669"/>
    <property type="project" value="TreeGrafter"/>
</dbReference>
<dbReference type="InterPro" id="IPR051917">
    <property type="entry name" value="Transposase-Integrase"/>
</dbReference>
<dbReference type="AlphaFoldDB" id="A0A2W7MWL7"/>
<keyword evidence="1" id="KW-0233">DNA recombination</keyword>
<dbReference type="PANTHER" id="PTHR10948">
    <property type="entry name" value="TRANSPOSASE"/>
    <property type="match status" value="1"/>
</dbReference>
<sequence>MAHTELNLRERRTIEDMRNAKVPVVRIAAELGRHRSTVYREIRRNAFTDDEPPYLSGYYGMTAQRSAEARRARRRKLVRLRDLRDAVILQFKEGWSPEQIAGRLGSEGSPVRVSHETIYTYVYGPDGRSGELARYLPSRRKKRRPRYARRPRGQVFPPDRSIHQRPGQVTSRETFGDWEGDLMIFERAQGKMNVASLVERKTRFAVLFRNNGRSSTHIMRRLIDVMELLPQPARRSITFDRGFEFREWRKLKSGIGTDAWLGCDLPRDFYSTVD</sequence>
<feature type="compositionally biased region" description="Basic residues" evidence="2">
    <location>
        <begin position="140"/>
        <end position="152"/>
    </location>
</feature>
<proteinExistence type="predicted"/>
<dbReference type="GO" id="GO:0006310">
    <property type="term" value="P:DNA recombination"/>
    <property type="evidence" value="ECO:0007669"/>
    <property type="project" value="UniProtKB-KW"/>
</dbReference>
<dbReference type="InterPro" id="IPR012337">
    <property type="entry name" value="RNaseH-like_sf"/>
</dbReference>
<keyword evidence="6" id="KW-1185">Reference proteome</keyword>
<evidence type="ECO:0000313" key="6">
    <source>
        <dbReference type="Proteomes" id="UP000248916"/>
    </source>
</evidence>
<comment type="caution">
    <text evidence="4">The sequence shown here is derived from an EMBL/GenBank/DDBJ whole genome shotgun (WGS) entry which is preliminary data.</text>
</comment>
<accession>A0A2W7MWL7</accession>
<dbReference type="InterPro" id="IPR001584">
    <property type="entry name" value="Integrase_cat-core"/>
</dbReference>
<evidence type="ECO:0000256" key="2">
    <source>
        <dbReference type="SAM" id="MobiDB-lite"/>
    </source>
</evidence>
<dbReference type="GO" id="GO:0005829">
    <property type="term" value="C:cytosol"/>
    <property type="evidence" value="ECO:0007669"/>
    <property type="project" value="TreeGrafter"/>
</dbReference>
<dbReference type="InterPro" id="IPR053392">
    <property type="entry name" value="Transposase_IS30-like"/>
</dbReference>
<dbReference type="PANTHER" id="PTHR10948:SF23">
    <property type="entry name" value="TRANSPOSASE INSI FOR INSERTION SEQUENCE ELEMENT IS30A-RELATED"/>
    <property type="match status" value="1"/>
</dbReference>
<dbReference type="RefSeq" id="WP_234822683.1">
    <property type="nucleotide sequence ID" value="NZ_QKZL01000024.1"/>
</dbReference>
<dbReference type="Proteomes" id="UP000248916">
    <property type="component" value="Unassembled WGS sequence"/>
</dbReference>
<gene>
    <name evidence="4" type="ORF">LX81_03606</name>
    <name evidence="5" type="ORF">LX81_03618</name>
</gene>
<organism evidence="4 6">
    <name type="scientific">Palleronia aestuarii</name>
    <dbReference type="NCBI Taxonomy" id="568105"/>
    <lineage>
        <taxon>Bacteria</taxon>
        <taxon>Pseudomonadati</taxon>
        <taxon>Pseudomonadota</taxon>
        <taxon>Alphaproteobacteria</taxon>
        <taxon>Rhodobacterales</taxon>
        <taxon>Roseobacteraceae</taxon>
        <taxon>Palleronia</taxon>
    </lineage>
</organism>
<dbReference type="Pfam" id="PF13936">
    <property type="entry name" value="HTH_38"/>
    <property type="match status" value="1"/>
</dbReference>
<dbReference type="SUPFAM" id="SSF53098">
    <property type="entry name" value="Ribonuclease H-like"/>
    <property type="match status" value="1"/>
</dbReference>
<dbReference type="NCBIfam" id="NF033563">
    <property type="entry name" value="transpos_IS30"/>
    <property type="match status" value="1"/>
</dbReference>
<dbReference type="GO" id="GO:0015074">
    <property type="term" value="P:DNA integration"/>
    <property type="evidence" value="ECO:0007669"/>
    <property type="project" value="InterPro"/>
</dbReference>
<feature type="region of interest" description="Disordered" evidence="2">
    <location>
        <begin position="140"/>
        <end position="168"/>
    </location>
</feature>
<feature type="domain" description="Integrase catalytic" evidence="3">
    <location>
        <begin position="162"/>
        <end position="274"/>
    </location>
</feature>
<evidence type="ECO:0000313" key="4">
    <source>
        <dbReference type="EMBL" id="PZX12348.1"/>
    </source>
</evidence>
<dbReference type="GO" id="GO:0032196">
    <property type="term" value="P:transposition"/>
    <property type="evidence" value="ECO:0007669"/>
    <property type="project" value="TreeGrafter"/>
</dbReference>
<dbReference type="EMBL" id="QKZL01000024">
    <property type="protein sequence ID" value="PZX12348.1"/>
    <property type="molecule type" value="Genomic_DNA"/>
</dbReference>
<reference evidence="4 6" key="1">
    <citation type="submission" date="2018-06" db="EMBL/GenBank/DDBJ databases">
        <title>Genomic Encyclopedia of Archaeal and Bacterial Type Strains, Phase II (KMG-II): from individual species to whole genera.</title>
        <authorList>
            <person name="Goeker M."/>
        </authorList>
    </citation>
    <scope>NUCLEOTIDE SEQUENCE [LARGE SCALE GENOMIC DNA]</scope>
    <source>
        <strain evidence="4 6">DSM 22009</strain>
    </source>
</reference>
<evidence type="ECO:0000259" key="3">
    <source>
        <dbReference type="PROSITE" id="PS50994"/>
    </source>
</evidence>
<dbReference type="PROSITE" id="PS50994">
    <property type="entry name" value="INTEGRASE"/>
    <property type="match status" value="1"/>
</dbReference>
<dbReference type="EMBL" id="QKZL01000024">
    <property type="protein sequence ID" value="PZX12360.1"/>
    <property type="molecule type" value="Genomic_DNA"/>
</dbReference>
<evidence type="ECO:0000313" key="5">
    <source>
        <dbReference type="EMBL" id="PZX12360.1"/>
    </source>
</evidence>
<protein>
    <submittedName>
        <fullName evidence="4">IS30 family transposase</fullName>
    </submittedName>
</protein>
<dbReference type="InterPro" id="IPR025246">
    <property type="entry name" value="IS30-like_HTH"/>
</dbReference>
<name>A0A2W7MWL7_9RHOB</name>